<feature type="region of interest" description="Disordered" evidence="1">
    <location>
        <begin position="1"/>
        <end position="32"/>
    </location>
</feature>
<organism evidence="2 3">
    <name type="scientific">Caenorhabditis briggsae</name>
    <dbReference type="NCBI Taxonomy" id="6238"/>
    <lineage>
        <taxon>Eukaryota</taxon>
        <taxon>Metazoa</taxon>
        <taxon>Ecdysozoa</taxon>
        <taxon>Nematoda</taxon>
        <taxon>Chromadorea</taxon>
        <taxon>Rhabditida</taxon>
        <taxon>Rhabditina</taxon>
        <taxon>Rhabditomorpha</taxon>
        <taxon>Rhabditoidea</taxon>
        <taxon>Rhabditidae</taxon>
        <taxon>Peloderinae</taxon>
        <taxon>Caenorhabditis</taxon>
    </lineage>
</organism>
<dbReference type="AlphaFoldDB" id="A0AAE9CTA1"/>
<sequence>MADNEVAPSDTPQSPLSTPASSSRRFSGTSSFGARWGSQVLEEARQSSGTNLAAWRRCVSSQCSRSQRSGSSETSLYGYSSRKYRLRLHGIPSLIEASRRHKRENRQIRRTNQQANWRIRTI</sequence>
<protein>
    <submittedName>
        <fullName evidence="2">Uncharacterized protein</fullName>
    </submittedName>
</protein>
<dbReference type="Proteomes" id="UP000827892">
    <property type="component" value="Chromosome X"/>
</dbReference>
<gene>
    <name evidence="2" type="ORF">L3Y34_010571</name>
</gene>
<name>A0AAE9CTA1_CAEBR</name>
<evidence type="ECO:0000313" key="3">
    <source>
        <dbReference type="Proteomes" id="UP000827892"/>
    </source>
</evidence>
<evidence type="ECO:0000313" key="2">
    <source>
        <dbReference type="EMBL" id="ULT80081.1"/>
    </source>
</evidence>
<accession>A0AAE9CTA1</accession>
<reference evidence="2 3" key="1">
    <citation type="submission" date="2022-05" db="EMBL/GenBank/DDBJ databases">
        <title>Chromosome-level reference genomes for two strains of Caenorhabditis briggsae: an improved platform for comparative genomics.</title>
        <authorList>
            <person name="Stevens L."/>
            <person name="Andersen E.C."/>
        </authorList>
    </citation>
    <scope>NUCLEOTIDE SEQUENCE [LARGE SCALE GENOMIC DNA]</scope>
    <source>
        <strain evidence="2">QX1410_ONT</strain>
        <tissue evidence="2">Whole-organism</tissue>
    </source>
</reference>
<proteinExistence type="predicted"/>
<feature type="compositionally biased region" description="Low complexity" evidence="1">
    <location>
        <begin position="20"/>
        <end position="32"/>
    </location>
</feature>
<evidence type="ECO:0000256" key="1">
    <source>
        <dbReference type="SAM" id="MobiDB-lite"/>
    </source>
</evidence>
<dbReference type="EMBL" id="CP090896">
    <property type="protein sequence ID" value="ULT80081.1"/>
    <property type="molecule type" value="Genomic_DNA"/>
</dbReference>
<feature type="compositionally biased region" description="Polar residues" evidence="1">
    <location>
        <begin position="10"/>
        <end position="19"/>
    </location>
</feature>